<dbReference type="EMBL" id="PKPP01001010">
    <property type="protein sequence ID" value="PWA86499.1"/>
    <property type="molecule type" value="Genomic_DNA"/>
</dbReference>
<organism evidence="1 2">
    <name type="scientific">Artemisia annua</name>
    <name type="common">Sweet wormwood</name>
    <dbReference type="NCBI Taxonomy" id="35608"/>
    <lineage>
        <taxon>Eukaryota</taxon>
        <taxon>Viridiplantae</taxon>
        <taxon>Streptophyta</taxon>
        <taxon>Embryophyta</taxon>
        <taxon>Tracheophyta</taxon>
        <taxon>Spermatophyta</taxon>
        <taxon>Magnoliopsida</taxon>
        <taxon>eudicotyledons</taxon>
        <taxon>Gunneridae</taxon>
        <taxon>Pentapetalae</taxon>
        <taxon>asterids</taxon>
        <taxon>campanulids</taxon>
        <taxon>Asterales</taxon>
        <taxon>Asteraceae</taxon>
        <taxon>Asteroideae</taxon>
        <taxon>Anthemideae</taxon>
        <taxon>Artemisiinae</taxon>
        <taxon>Artemisia</taxon>
    </lineage>
</organism>
<dbReference type="Pfam" id="PF01142">
    <property type="entry name" value="TruD"/>
    <property type="match status" value="1"/>
</dbReference>
<sequence>MSLAAARSGRSPILISRFHLCKENKDTQEALGLIGKMLGVQPRSFGFYGTKDKRAVTTQRASNQGAH</sequence>
<dbReference type="PANTHER" id="PTHR13326:SF21">
    <property type="entry name" value="PSEUDOURIDYLATE SYNTHASE PUS7L"/>
    <property type="match status" value="1"/>
</dbReference>
<gene>
    <name evidence="1" type="ORF">CTI12_AA139840</name>
</gene>
<reference evidence="1 2" key="1">
    <citation type="journal article" date="2018" name="Mol. Plant">
        <title>The genome of Artemisia annua provides insight into the evolution of Asteraceae family and artemisinin biosynthesis.</title>
        <authorList>
            <person name="Shen Q."/>
            <person name="Zhang L."/>
            <person name="Liao Z."/>
            <person name="Wang S."/>
            <person name="Yan T."/>
            <person name="Shi P."/>
            <person name="Liu M."/>
            <person name="Fu X."/>
            <person name="Pan Q."/>
            <person name="Wang Y."/>
            <person name="Lv Z."/>
            <person name="Lu X."/>
            <person name="Zhang F."/>
            <person name="Jiang W."/>
            <person name="Ma Y."/>
            <person name="Chen M."/>
            <person name="Hao X."/>
            <person name="Li L."/>
            <person name="Tang Y."/>
            <person name="Lv G."/>
            <person name="Zhou Y."/>
            <person name="Sun X."/>
            <person name="Brodelius P.E."/>
            <person name="Rose J.K.C."/>
            <person name="Tang K."/>
        </authorList>
    </citation>
    <scope>NUCLEOTIDE SEQUENCE [LARGE SCALE GENOMIC DNA]</scope>
    <source>
        <strain evidence="2">cv. Huhao1</strain>
        <tissue evidence="1">Leaf</tissue>
    </source>
</reference>
<dbReference type="AlphaFoldDB" id="A0A2U1PL81"/>
<dbReference type="SUPFAM" id="SSF55120">
    <property type="entry name" value="Pseudouridine synthase"/>
    <property type="match status" value="1"/>
</dbReference>
<accession>A0A2U1PL81</accession>
<dbReference type="InterPro" id="IPR020103">
    <property type="entry name" value="PsdUridine_synth_cat_dom_sf"/>
</dbReference>
<name>A0A2U1PL81_ARTAN</name>
<evidence type="ECO:0000313" key="1">
    <source>
        <dbReference type="EMBL" id="PWA86499.1"/>
    </source>
</evidence>
<dbReference type="GO" id="GO:0003723">
    <property type="term" value="F:RNA binding"/>
    <property type="evidence" value="ECO:0007669"/>
    <property type="project" value="InterPro"/>
</dbReference>
<dbReference type="GO" id="GO:0005634">
    <property type="term" value="C:nucleus"/>
    <property type="evidence" value="ECO:0007669"/>
    <property type="project" value="TreeGrafter"/>
</dbReference>
<dbReference type="STRING" id="35608.A0A2U1PL81"/>
<keyword evidence="2" id="KW-1185">Reference proteome</keyword>
<dbReference type="GO" id="GO:0009982">
    <property type="term" value="F:pseudouridine synthase activity"/>
    <property type="evidence" value="ECO:0007669"/>
    <property type="project" value="InterPro"/>
</dbReference>
<dbReference type="GO" id="GO:0001522">
    <property type="term" value="P:pseudouridine synthesis"/>
    <property type="evidence" value="ECO:0007669"/>
    <property type="project" value="InterPro"/>
</dbReference>
<dbReference type="OrthoDB" id="447290at2759"/>
<dbReference type="Gene3D" id="3.30.70.3160">
    <property type="match status" value="1"/>
</dbReference>
<dbReference type="InterPro" id="IPR001656">
    <property type="entry name" value="PsdUridine_synth_TruD"/>
</dbReference>
<proteinExistence type="predicted"/>
<protein>
    <submittedName>
        <fullName evidence="1">Pseudouridine synthase family protein</fullName>
    </submittedName>
</protein>
<evidence type="ECO:0000313" key="2">
    <source>
        <dbReference type="Proteomes" id="UP000245207"/>
    </source>
</evidence>
<comment type="caution">
    <text evidence="1">The sequence shown here is derived from an EMBL/GenBank/DDBJ whole genome shotgun (WGS) entry which is preliminary data.</text>
</comment>
<dbReference type="PANTHER" id="PTHR13326">
    <property type="entry name" value="TRNA PSEUDOURIDINE SYNTHASE D"/>
    <property type="match status" value="1"/>
</dbReference>
<dbReference type="Proteomes" id="UP000245207">
    <property type="component" value="Unassembled WGS sequence"/>
</dbReference>